<comment type="pathway">
    <text evidence="1">Cofactor biosynthesis; NAD(+) biosynthesis; nicotinate D-ribonucleotide from nicotinate: step 1/1.</text>
</comment>
<evidence type="ECO:0000256" key="1">
    <source>
        <dbReference type="ARBA" id="ARBA00004952"/>
    </source>
</evidence>
<evidence type="ECO:0000256" key="5">
    <source>
        <dbReference type="ARBA" id="ARBA00022642"/>
    </source>
</evidence>
<feature type="domain" description="Quinolinate phosphoribosyl transferase C-terminal" evidence="8">
    <location>
        <begin position="118"/>
        <end position="308"/>
    </location>
</feature>
<evidence type="ECO:0000256" key="2">
    <source>
        <dbReference type="ARBA" id="ARBA00013236"/>
    </source>
</evidence>
<sequence>MNVFIASEKEIKEGLTTDVYFTRTEEILKKKGINNNVVADFTVQGLKYPWGVFVGLPEVIEVLEGKNVSLYALPEGSIFTARDVRGYPVPVMVIEGPYLEFARFETPILGFICEASGIATKAARLRKIAKDKSLLSFGIRRMHPAIAPMIDRSAYIGGCDAVSSLIGASTIGKPPTGTIPHALIINMGGIVEAVKAFDEIIDPSVPRLALVDTFQDEKFESLLAAQTIGKHLYGVRLDTPGSRRGNIVDIAREVRWELDLRGFDHVKILVSGGLDEETVQQLVESGVVDGFGVGTSISNADTIDFAMDIVEVNGTSIAKRGKYSGRKKVYKRFENGKVIYEVKKNDETGIGTEALVPIILNGKVVYENKTPEEIRNFVLEQLAQIEEI</sequence>
<dbReference type="InterPro" id="IPR013785">
    <property type="entry name" value="Aldolase_TIM"/>
</dbReference>
<dbReference type="CDD" id="cd01571">
    <property type="entry name" value="NAPRTase_B"/>
    <property type="match status" value="1"/>
</dbReference>
<dbReference type="PANTHER" id="PTHR43202">
    <property type="entry name" value="NICOTINATE-NUCLEOTIDE PYROPHOSPHORYLASE"/>
    <property type="match status" value="1"/>
</dbReference>
<dbReference type="InterPro" id="IPR037128">
    <property type="entry name" value="Quinolinate_PRibosylTase_N_sf"/>
</dbReference>
<dbReference type="EC" id="6.3.4.21" evidence="2"/>
<dbReference type="GO" id="GO:0004516">
    <property type="term" value="F:nicotinate phosphoribosyltransferase activity"/>
    <property type="evidence" value="ECO:0007669"/>
    <property type="project" value="UniProtKB-EC"/>
</dbReference>
<protein>
    <recommendedName>
        <fullName evidence="2">nicotinate phosphoribosyltransferase</fullName>
        <ecNumber evidence="2">6.3.4.21</ecNumber>
    </recommendedName>
</protein>
<evidence type="ECO:0000256" key="4">
    <source>
        <dbReference type="ARBA" id="ARBA00022598"/>
    </source>
</evidence>
<feature type="domain" description="Quinolinate phosphoribosyl transferase N-terminal" evidence="9">
    <location>
        <begin position="18"/>
        <end position="116"/>
    </location>
</feature>
<proteinExistence type="predicted"/>
<dbReference type="InterPro" id="IPR007229">
    <property type="entry name" value="Nic_PRibTrfase-Fam"/>
</dbReference>
<dbReference type="Gene3D" id="3.20.20.70">
    <property type="entry name" value="Aldolase class I"/>
    <property type="match status" value="1"/>
</dbReference>
<dbReference type="InterPro" id="IPR053190">
    <property type="entry name" value="NAPRTase-like"/>
</dbReference>
<dbReference type="AlphaFoldDB" id="A0A2J6WE92"/>
<dbReference type="InterPro" id="IPR036068">
    <property type="entry name" value="Nicotinate_pribotase-like_C"/>
</dbReference>
<evidence type="ECO:0000259" key="9">
    <source>
        <dbReference type="Pfam" id="PF02749"/>
    </source>
</evidence>
<dbReference type="Gene3D" id="3.90.1170.20">
    <property type="entry name" value="Quinolinate phosphoribosyl transferase, N-terminal domain"/>
    <property type="match status" value="1"/>
</dbReference>
<keyword evidence="3" id="KW-0597">Phosphoprotein</keyword>
<dbReference type="InterPro" id="IPR002638">
    <property type="entry name" value="Quinolinate_PRibosylTrfase_C"/>
</dbReference>
<dbReference type="PIRSF" id="PIRSF000484">
    <property type="entry name" value="NAPRT"/>
    <property type="match status" value="1"/>
</dbReference>
<keyword evidence="6 10" id="KW-0808">Transferase</keyword>
<dbReference type="SUPFAM" id="SSF51690">
    <property type="entry name" value="Nicotinate/Quinolinate PRTase C-terminal domain-like"/>
    <property type="match status" value="1"/>
</dbReference>
<dbReference type="Proteomes" id="UP000237040">
    <property type="component" value="Unassembled WGS sequence"/>
</dbReference>
<evidence type="ECO:0000256" key="7">
    <source>
        <dbReference type="ARBA" id="ARBA00048668"/>
    </source>
</evidence>
<dbReference type="UniPathway" id="UPA00253">
    <property type="reaction ID" value="UER00457"/>
</dbReference>
<dbReference type="GO" id="GO:0004514">
    <property type="term" value="F:nicotinate-nucleotide diphosphorylase (carboxylating) activity"/>
    <property type="evidence" value="ECO:0007669"/>
    <property type="project" value="InterPro"/>
</dbReference>
<keyword evidence="10" id="KW-0328">Glycosyltransferase</keyword>
<name>A0A2J6WE92_9BACT</name>
<comment type="catalytic activity">
    <reaction evidence="7">
        <text>5-phospho-alpha-D-ribose 1-diphosphate + nicotinate + ATP + H2O = nicotinate beta-D-ribonucleotide + ADP + phosphate + diphosphate</text>
        <dbReference type="Rhea" id="RHEA:36163"/>
        <dbReference type="ChEBI" id="CHEBI:15377"/>
        <dbReference type="ChEBI" id="CHEBI:30616"/>
        <dbReference type="ChEBI" id="CHEBI:32544"/>
        <dbReference type="ChEBI" id="CHEBI:33019"/>
        <dbReference type="ChEBI" id="CHEBI:43474"/>
        <dbReference type="ChEBI" id="CHEBI:57502"/>
        <dbReference type="ChEBI" id="CHEBI:58017"/>
        <dbReference type="ChEBI" id="CHEBI:456216"/>
        <dbReference type="EC" id="6.3.4.21"/>
    </reaction>
</comment>
<keyword evidence="5" id="KW-0662">Pyridine nucleotide biosynthesis</keyword>
<dbReference type="InterPro" id="IPR035809">
    <property type="entry name" value="NAPRTase_arc-type"/>
</dbReference>
<dbReference type="Pfam" id="PF01729">
    <property type="entry name" value="QRPTase_C"/>
    <property type="match status" value="1"/>
</dbReference>
<evidence type="ECO:0000256" key="6">
    <source>
        <dbReference type="ARBA" id="ARBA00022679"/>
    </source>
</evidence>
<reference evidence="10 11" key="1">
    <citation type="submission" date="2018-01" db="EMBL/GenBank/DDBJ databases">
        <title>Metagenomic assembled genomes from two thermal pools in the Uzon Caldera, Kamchatka, Russia.</title>
        <authorList>
            <person name="Wilkins L."/>
            <person name="Ettinger C."/>
        </authorList>
    </citation>
    <scope>NUCLEOTIDE SEQUENCE [LARGE SCALE GENOMIC DNA]</scope>
    <source>
        <strain evidence="10">ZAV-07</strain>
    </source>
</reference>
<dbReference type="Pfam" id="PF02749">
    <property type="entry name" value="QRPTase_N"/>
    <property type="match status" value="1"/>
</dbReference>
<dbReference type="PANTHER" id="PTHR43202:SF1">
    <property type="entry name" value="NICOTINATE PHOSPHORIBOSYLTRANSFERASE"/>
    <property type="match status" value="1"/>
</dbReference>
<dbReference type="EMBL" id="PNIL01000050">
    <property type="protein sequence ID" value="PMP67312.1"/>
    <property type="molecule type" value="Genomic_DNA"/>
</dbReference>
<dbReference type="InterPro" id="IPR022412">
    <property type="entry name" value="Quinolinate_PRibosylTrfase_N"/>
</dbReference>
<dbReference type="GO" id="GO:0009435">
    <property type="term" value="P:NAD+ biosynthetic process"/>
    <property type="evidence" value="ECO:0007669"/>
    <property type="project" value="UniProtKB-UniPathway"/>
</dbReference>
<keyword evidence="4 10" id="KW-0436">Ligase</keyword>
<organism evidence="10 11">
    <name type="scientific">Caldisericum exile</name>
    <dbReference type="NCBI Taxonomy" id="693075"/>
    <lineage>
        <taxon>Bacteria</taxon>
        <taxon>Pseudomonadati</taxon>
        <taxon>Caldisericota/Cryosericota group</taxon>
        <taxon>Caldisericota</taxon>
        <taxon>Caldisericia</taxon>
        <taxon>Caldisericales</taxon>
        <taxon>Caldisericaceae</taxon>
        <taxon>Caldisericum</taxon>
    </lineage>
</organism>
<evidence type="ECO:0000256" key="3">
    <source>
        <dbReference type="ARBA" id="ARBA00022553"/>
    </source>
</evidence>
<accession>A0A2J6WE92</accession>
<gene>
    <name evidence="10" type="ORF">C0189_03405</name>
</gene>
<evidence type="ECO:0000259" key="8">
    <source>
        <dbReference type="Pfam" id="PF01729"/>
    </source>
</evidence>
<comment type="caution">
    <text evidence="10">The sequence shown here is derived from an EMBL/GenBank/DDBJ whole genome shotgun (WGS) entry which is preliminary data.</text>
</comment>
<evidence type="ECO:0000313" key="11">
    <source>
        <dbReference type="Proteomes" id="UP000237040"/>
    </source>
</evidence>
<dbReference type="NCBIfam" id="NF006415">
    <property type="entry name" value="PRK08662.1"/>
    <property type="match status" value="1"/>
</dbReference>
<evidence type="ECO:0000313" key="10">
    <source>
        <dbReference type="EMBL" id="PMP67312.1"/>
    </source>
</evidence>
<dbReference type="SUPFAM" id="SSF54675">
    <property type="entry name" value="Nicotinate/Quinolinate PRTase N-terminal domain-like"/>
    <property type="match status" value="1"/>
</dbReference>